<dbReference type="Gene3D" id="1.10.20.140">
    <property type="match status" value="1"/>
</dbReference>
<dbReference type="InterPro" id="IPR039657">
    <property type="entry name" value="Dimethylallyltransferase"/>
</dbReference>
<comment type="similarity">
    <text evidence="3 19 20">Belongs to the IPP transferase family.</text>
</comment>
<evidence type="ECO:0000256" key="12">
    <source>
        <dbReference type="ARBA" id="ARBA00022771"/>
    </source>
</evidence>
<keyword evidence="9 19" id="KW-0819">tRNA processing</keyword>
<evidence type="ECO:0000256" key="6">
    <source>
        <dbReference type="ARBA" id="ARBA00022490"/>
    </source>
</evidence>
<dbReference type="STRING" id="43700.ENSMALP00000025650"/>
<keyword evidence="14 19" id="KW-0067">ATP-binding</keyword>
<dbReference type="GO" id="GO:0005739">
    <property type="term" value="C:mitochondrion"/>
    <property type="evidence" value="ECO:0007669"/>
    <property type="project" value="UniProtKB-SubCell"/>
</dbReference>
<dbReference type="RefSeq" id="XP_020441967.1">
    <property type="nucleotide sequence ID" value="XM_020586311.1"/>
</dbReference>
<dbReference type="GO" id="GO:0003676">
    <property type="term" value="F:nucleic acid binding"/>
    <property type="evidence" value="ECO:0007669"/>
    <property type="project" value="InterPro"/>
</dbReference>
<dbReference type="PIRSF" id="PIRSF039110">
    <property type="entry name" value="IPP_transferase"/>
    <property type="match status" value="1"/>
</dbReference>
<feature type="region of interest" description="Disordered" evidence="21">
    <location>
        <begin position="420"/>
        <end position="449"/>
    </location>
</feature>
<keyword evidence="24" id="KW-1185">Reference proteome</keyword>
<organism evidence="23 24">
    <name type="scientific">Monopterus albus</name>
    <name type="common">Swamp eel</name>
    <dbReference type="NCBI Taxonomy" id="43700"/>
    <lineage>
        <taxon>Eukaryota</taxon>
        <taxon>Metazoa</taxon>
        <taxon>Chordata</taxon>
        <taxon>Craniata</taxon>
        <taxon>Vertebrata</taxon>
        <taxon>Euteleostomi</taxon>
        <taxon>Actinopterygii</taxon>
        <taxon>Neopterygii</taxon>
        <taxon>Teleostei</taxon>
        <taxon>Neoteleostei</taxon>
        <taxon>Acanthomorphata</taxon>
        <taxon>Anabantaria</taxon>
        <taxon>Synbranchiformes</taxon>
        <taxon>Synbranchidae</taxon>
        <taxon>Monopterus</taxon>
    </lineage>
</organism>
<keyword evidence="16" id="KW-0496">Mitochondrion</keyword>
<evidence type="ECO:0000313" key="24">
    <source>
        <dbReference type="Proteomes" id="UP000261600"/>
    </source>
</evidence>
<dbReference type="InterPro" id="IPR018022">
    <property type="entry name" value="IPT"/>
</dbReference>
<dbReference type="OrthoDB" id="775260at2759"/>
<evidence type="ECO:0000313" key="23">
    <source>
        <dbReference type="Ensembl" id="ENSMALP00000025650.1"/>
    </source>
</evidence>
<keyword evidence="12" id="KW-0863">Zinc-finger</keyword>
<keyword evidence="11 19" id="KW-0547">Nucleotide-binding</keyword>
<evidence type="ECO:0000256" key="17">
    <source>
        <dbReference type="ARBA" id="ARBA00049563"/>
    </source>
</evidence>
<dbReference type="SUPFAM" id="SSF57667">
    <property type="entry name" value="beta-beta-alpha zinc fingers"/>
    <property type="match status" value="1"/>
</dbReference>
<feature type="domain" description="U1-type" evidence="22">
    <location>
        <begin position="391"/>
        <end position="425"/>
    </location>
</feature>
<evidence type="ECO:0000256" key="10">
    <source>
        <dbReference type="ARBA" id="ARBA00022723"/>
    </source>
</evidence>
<keyword evidence="13" id="KW-0862">Zinc</keyword>
<dbReference type="GO" id="GO:0008270">
    <property type="term" value="F:zinc ion binding"/>
    <property type="evidence" value="ECO:0007669"/>
    <property type="project" value="UniProtKB-KW"/>
</dbReference>
<evidence type="ECO:0000259" key="22">
    <source>
        <dbReference type="SMART" id="SM00451"/>
    </source>
</evidence>
<dbReference type="Ensembl" id="ENSMALT00000026125.1">
    <property type="protein sequence ID" value="ENSMALP00000025650.1"/>
    <property type="gene ID" value="ENSMALG00000017843.1"/>
</dbReference>
<evidence type="ECO:0000256" key="8">
    <source>
        <dbReference type="ARBA" id="ARBA00022679"/>
    </source>
</evidence>
<reference evidence="23" key="1">
    <citation type="submission" date="2025-08" db="UniProtKB">
        <authorList>
            <consortium name="Ensembl"/>
        </authorList>
    </citation>
    <scope>IDENTIFICATION</scope>
</reference>
<evidence type="ECO:0000256" key="4">
    <source>
        <dbReference type="ARBA" id="ARBA00012665"/>
    </source>
</evidence>
<dbReference type="NCBIfam" id="TIGR00174">
    <property type="entry name" value="miaA"/>
    <property type="match status" value="1"/>
</dbReference>
<evidence type="ECO:0000256" key="7">
    <source>
        <dbReference type="ARBA" id="ARBA00022553"/>
    </source>
</evidence>
<comment type="catalytic activity">
    <reaction evidence="17 19">
        <text>adenosine(37) in tRNA + dimethylallyl diphosphate = N(6)-dimethylallyladenosine(37) in tRNA + diphosphate</text>
        <dbReference type="Rhea" id="RHEA:26482"/>
        <dbReference type="Rhea" id="RHEA-COMP:10162"/>
        <dbReference type="Rhea" id="RHEA-COMP:10375"/>
        <dbReference type="ChEBI" id="CHEBI:33019"/>
        <dbReference type="ChEBI" id="CHEBI:57623"/>
        <dbReference type="ChEBI" id="CHEBI:74411"/>
        <dbReference type="ChEBI" id="CHEBI:74415"/>
        <dbReference type="EC" id="2.5.1.75"/>
    </reaction>
</comment>
<evidence type="ECO:0000256" key="19">
    <source>
        <dbReference type="PIRNR" id="PIRNR039110"/>
    </source>
</evidence>
<dbReference type="AlphaFoldDB" id="A0A3Q3K8M0"/>
<dbReference type="EC" id="2.5.1.75" evidence="4 19"/>
<accession>A0A3Q3K8M0</accession>
<evidence type="ECO:0000256" key="3">
    <source>
        <dbReference type="ARBA" id="ARBA00005842"/>
    </source>
</evidence>
<keyword evidence="10" id="KW-0479">Metal-binding</keyword>
<dbReference type="InterPro" id="IPR030666">
    <property type="entry name" value="IPP_transferase_euk"/>
</dbReference>
<evidence type="ECO:0000256" key="14">
    <source>
        <dbReference type="ARBA" id="ARBA00022840"/>
    </source>
</evidence>
<dbReference type="GO" id="GO:0006400">
    <property type="term" value="P:tRNA modification"/>
    <property type="evidence" value="ECO:0007669"/>
    <property type="project" value="TreeGrafter"/>
</dbReference>
<dbReference type="PANTHER" id="PTHR11088">
    <property type="entry name" value="TRNA DIMETHYLALLYLTRANSFERASE"/>
    <property type="match status" value="1"/>
</dbReference>
<evidence type="ECO:0000256" key="11">
    <source>
        <dbReference type="ARBA" id="ARBA00022741"/>
    </source>
</evidence>
<dbReference type="FunFam" id="1.10.20.140:FF:000002">
    <property type="entry name" value="tRNA dimethylallyltransferase, mitochondrial"/>
    <property type="match status" value="1"/>
</dbReference>
<dbReference type="SUPFAM" id="SSF52540">
    <property type="entry name" value="P-loop containing nucleoside triphosphate hydrolases"/>
    <property type="match status" value="2"/>
</dbReference>
<dbReference type="GeneID" id="109951684"/>
<evidence type="ECO:0000256" key="1">
    <source>
        <dbReference type="ARBA" id="ARBA00004173"/>
    </source>
</evidence>
<keyword evidence="7" id="KW-0597">Phosphoprotein</keyword>
<evidence type="ECO:0000256" key="18">
    <source>
        <dbReference type="ARBA" id="ARBA00057810"/>
    </source>
</evidence>
<evidence type="ECO:0000256" key="20">
    <source>
        <dbReference type="RuleBase" id="RU003785"/>
    </source>
</evidence>
<dbReference type="InterPro" id="IPR003604">
    <property type="entry name" value="Matrin/U1-like-C_Znf_C2H2"/>
</dbReference>
<sequence>MAAASRGVQCTFRRAMAPSLVVILGATGTGKSKLAIEIGKRLQGEIISADAMQVYRGLDIITNKVKPEELTQCRHHMISFVDPLVSSYTVVDFRNKALALIDDMHSRNKLPVIVGGTNYFIESLLWKILLDTGQQNENLGDGGDGTPDRKMELERLGGAELHKQLEKVDPKMAAMLHPNDKRKLARSLQIHEETGVPHSHWLEAQKGQEGGDGLGGPLRYPDSCIFWLQADMEALDKRLDVRVDEMLSSGLIEELRDFHIRYNLQKVQDDSQRYQEGIFQSIGFKEFHDYLTAPESSTQQEKDTLREKGIEAVKTATKHYARKQNKWVRNRFLKRPGGSVPAVYGLDVTDLSRWEEMVLNPALQILECLSKGEEPTIPPIRVQRAEERNKRSRHTCDICDKVIIGDLEWTAHLNSKKHRYHVKKKRKPDPACDHAQSSAAAPASAGETLSGDTCATVAPGCSETSQEFWDNTPVTV</sequence>
<evidence type="ECO:0000256" key="16">
    <source>
        <dbReference type="ARBA" id="ARBA00023128"/>
    </source>
</evidence>
<dbReference type="CTD" id="54802"/>
<comment type="subcellular location">
    <subcellularLocation>
        <location evidence="2">Cytoplasm</location>
    </subcellularLocation>
    <subcellularLocation>
        <location evidence="1">Mitochondrion</location>
    </subcellularLocation>
</comment>
<dbReference type="GO" id="GO:0005524">
    <property type="term" value="F:ATP binding"/>
    <property type="evidence" value="ECO:0007669"/>
    <property type="project" value="UniProtKB-UniRule"/>
</dbReference>
<comment type="function">
    <text evidence="18">Catalyzes the transfer of a dimethylallyl group onto the adenine at position 37 of both cytosolic and mitochondrial tRNAs, leading to the formation of N6-(dimethylallyl)adenosine (i6A37). Mediates modification of a limited subset of tRNAs: tRNA(Ser)(AGA), tRNA(Ser)(CGA), tRNA(Ser)(UGA), as well as partial modification of the selenocysteine tRNA(Ser)(UCA). TRIT1 is therefore required for selenoprotein expression.</text>
</comment>
<name>A0A3Q3K8M0_MONAL</name>
<evidence type="ECO:0000256" key="9">
    <source>
        <dbReference type="ARBA" id="ARBA00022694"/>
    </source>
</evidence>
<dbReference type="InterPro" id="IPR027417">
    <property type="entry name" value="P-loop_NTPase"/>
</dbReference>
<protein>
    <recommendedName>
        <fullName evidence="5 19">tRNA dimethylallyltransferase</fullName>
        <ecNumber evidence="4 19">2.5.1.75</ecNumber>
    </recommendedName>
</protein>
<evidence type="ECO:0000256" key="15">
    <source>
        <dbReference type="ARBA" id="ARBA00022946"/>
    </source>
</evidence>
<evidence type="ECO:0000256" key="5">
    <source>
        <dbReference type="ARBA" id="ARBA00017477"/>
    </source>
</evidence>
<dbReference type="SMART" id="SM00451">
    <property type="entry name" value="ZnF_U1"/>
    <property type="match status" value="1"/>
</dbReference>
<dbReference type="Pfam" id="PF01715">
    <property type="entry name" value="IPPT"/>
    <property type="match status" value="1"/>
</dbReference>
<evidence type="ECO:0000256" key="21">
    <source>
        <dbReference type="SAM" id="MobiDB-lite"/>
    </source>
</evidence>
<keyword evidence="15" id="KW-0809">Transit peptide</keyword>
<reference evidence="23" key="2">
    <citation type="submission" date="2025-09" db="UniProtKB">
        <authorList>
            <consortium name="Ensembl"/>
        </authorList>
    </citation>
    <scope>IDENTIFICATION</scope>
</reference>
<dbReference type="HAMAP" id="MF_00185">
    <property type="entry name" value="IPP_trans"/>
    <property type="match status" value="1"/>
</dbReference>
<dbReference type="PANTHER" id="PTHR11088:SF89">
    <property type="entry name" value="TRNA DIMETHYLALLYLTRANSFERASE"/>
    <property type="match status" value="1"/>
</dbReference>
<dbReference type="GO" id="GO:0052381">
    <property type="term" value="F:tRNA dimethylallyltransferase activity"/>
    <property type="evidence" value="ECO:0007669"/>
    <property type="project" value="UniProtKB-UniRule"/>
</dbReference>
<evidence type="ECO:0000256" key="13">
    <source>
        <dbReference type="ARBA" id="ARBA00022833"/>
    </source>
</evidence>
<dbReference type="KEGG" id="malb:109951684"/>
<dbReference type="InterPro" id="IPR022755">
    <property type="entry name" value="Znf_C2H2_jaz"/>
</dbReference>
<keyword evidence="8 19" id="KW-0808">Transferase</keyword>
<dbReference type="Gene3D" id="3.40.50.300">
    <property type="entry name" value="P-loop containing nucleotide triphosphate hydrolases"/>
    <property type="match status" value="1"/>
</dbReference>
<keyword evidence="6 19" id="KW-0963">Cytoplasm</keyword>
<dbReference type="Gene3D" id="3.30.160.60">
    <property type="entry name" value="Classic Zinc Finger"/>
    <property type="match status" value="1"/>
</dbReference>
<feature type="compositionally biased region" description="Low complexity" evidence="21">
    <location>
        <begin position="435"/>
        <end position="445"/>
    </location>
</feature>
<evidence type="ECO:0000256" key="2">
    <source>
        <dbReference type="ARBA" id="ARBA00004496"/>
    </source>
</evidence>
<dbReference type="Pfam" id="PF12171">
    <property type="entry name" value="zf-C2H2_jaz"/>
    <property type="match status" value="1"/>
</dbReference>
<proteinExistence type="inferred from homology"/>
<dbReference type="InterPro" id="IPR036236">
    <property type="entry name" value="Znf_C2H2_sf"/>
</dbReference>
<dbReference type="Proteomes" id="UP000261600">
    <property type="component" value="Unplaced"/>
</dbReference>